<protein>
    <submittedName>
        <fullName evidence="3">Uncharacterized protein</fullName>
    </submittedName>
</protein>
<keyword evidence="1" id="KW-1133">Transmembrane helix</keyword>
<keyword evidence="2" id="KW-0732">Signal</keyword>
<evidence type="ECO:0000313" key="4">
    <source>
        <dbReference type="Proteomes" id="UP000291084"/>
    </source>
</evidence>
<evidence type="ECO:0000256" key="2">
    <source>
        <dbReference type="SAM" id="SignalP"/>
    </source>
</evidence>
<evidence type="ECO:0000313" key="3">
    <source>
        <dbReference type="EMBL" id="BAU01886.1"/>
    </source>
</evidence>
<feature type="non-terminal residue" evidence="3">
    <location>
        <position position="1"/>
    </location>
</feature>
<sequence>FTKLYLLLFCLLTSSTTSLTTITLSITYLPFINGNQFWSTVLYSTVFSLLVGFSMILYILPSIGIGLYFSKP</sequence>
<accession>A0A0S3T9J9</accession>
<keyword evidence="4" id="KW-1185">Reference proteome</keyword>
<dbReference type="Proteomes" id="UP000291084">
    <property type="component" value="Chromosome 11"/>
</dbReference>
<evidence type="ECO:0000256" key="1">
    <source>
        <dbReference type="SAM" id="Phobius"/>
    </source>
</evidence>
<feature type="transmembrane region" description="Helical" evidence="1">
    <location>
        <begin position="42"/>
        <end position="69"/>
    </location>
</feature>
<keyword evidence="1" id="KW-0812">Transmembrane</keyword>
<proteinExistence type="predicted"/>
<keyword evidence="1" id="KW-0472">Membrane</keyword>
<gene>
    <name evidence="3" type="primary">Vigan.11G123000</name>
    <name evidence="3" type="ORF">VIGAN_11123000</name>
</gene>
<reference evidence="3 4" key="1">
    <citation type="journal article" date="2015" name="Sci. Rep.">
        <title>The power of single molecule real-time sequencing technology in the de novo assembly of a eukaryotic genome.</title>
        <authorList>
            <person name="Sakai H."/>
            <person name="Naito K."/>
            <person name="Ogiso-Tanaka E."/>
            <person name="Takahashi Y."/>
            <person name="Iseki K."/>
            <person name="Muto C."/>
            <person name="Satou K."/>
            <person name="Teruya K."/>
            <person name="Shiroma A."/>
            <person name="Shimoji M."/>
            <person name="Hirano T."/>
            <person name="Itoh T."/>
            <person name="Kaga A."/>
            <person name="Tomooka N."/>
        </authorList>
    </citation>
    <scope>NUCLEOTIDE SEQUENCE [LARGE SCALE GENOMIC DNA]</scope>
    <source>
        <strain evidence="4">cv. Shumari</strain>
    </source>
</reference>
<name>A0A0S3T9J9_PHAAN</name>
<organism evidence="3 4">
    <name type="scientific">Vigna angularis var. angularis</name>
    <dbReference type="NCBI Taxonomy" id="157739"/>
    <lineage>
        <taxon>Eukaryota</taxon>
        <taxon>Viridiplantae</taxon>
        <taxon>Streptophyta</taxon>
        <taxon>Embryophyta</taxon>
        <taxon>Tracheophyta</taxon>
        <taxon>Spermatophyta</taxon>
        <taxon>Magnoliopsida</taxon>
        <taxon>eudicotyledons</taxon>
        <taxon>Gunneridae</taxon>
        <taxon>Pentapetalae</taxon>
        <taxon>rosids</taxon>
        <taxon>fabids</taxon>
        <taxon>Fabales</taxon>
        <taxon>Fabaceae</taxon>
        <taxon>Papilionoideae</taxon>
        <taxon>50 kb inversion clade</taxon>
        <taxon>NPAAA clade</taxon>
        <taxon>indigoferoid/millettioid clade</taxon>
        <taxon>Phaseoleae</taxon>
        <taxon>Vigna</taxon>
    </lineage>
</organism>
<dbReference type="EMBL" id="AP015044">
    <property type="protein sequence ID" value="BAU01886.1"/>
    <property type="molecule type" value="Genomic_DNA"/>
</dbReference>
<feature type="signal peptide" evidence="2">
    <location>
        <begin position="1"/>
        <end position="18"/>
    </location>
</feature>
<feature type="chain" id="PRO_5006618941" evidence="2">
    <location>
        <begin position="19"/>
        <end position="72"/>
    </location>
</feature>
<dbReference type="AlphaFoldDB" id="A0A0S3T9J9"/>